<dbReference type="Pfam" id="PF08071">
    <property type="entry name" value="RS4NT"/>
    <property type="match status" value="1"/>
</dbReference>
<keyword evidence="12" id="KW-1185">Reference proteome</keyword>
<dbReference type="InterPro" id="IPR014722">
    <property type="entry name" value="Rib_uL2_dom2"/>
</dbReference>
<keyword evidence="2 6" id="KW-0699">rRNA-binding</keyword>
<dbReference type="SUPFAM" id="SSF55174">
    <property type="entry name" value="Alpha-L RNA-binding motif"/>
    <property type="match status" value="1"/>
</dbReference>
<dbReference type="PANTHER" id="PTHR11581">
    <property type="entry name" value="30S/40S RIBOSOMAL PROTEIN S4"/>
    <property type="match status" value="1"/>
</dbReference>
<keyword evidence="3 6" id="KW-0694">RNA-binding</keyword>
<dbReference type="AlphaFoldDB" id="A0A8K0AIT6"/>
<evidence type="ECO:0000259" key="8">
    <source>
        <dbReference type="Pfam" id="PF01479"/>
    </source>
</evidence>
<dbReference type="Gene3D" id="2.30.30.30">
    <property type="match status" value="1"/>
</dbReference>
<organism evidence="11 12">
    <name type="scientific">Andalucia godoyi</name>
    <name type="common">Flagellate</name>
    <dbReference type="NCBI Taxonomy" id="505711"/>
    <lineage>
        <taxon>Eukaryota</taxon>
        <taxon>Discoba</taxon>
        <taxon>Jakobida</taxon>
        <taxon>Andalucina</taxon>
        <taxon>Andaluciidae</taxon>
        <taxon>Andalucia</taxon>
    </lineage>
</organism>
<evidence type="ECO:0000256" key="5">
    <source>
        <dbReference type="ARBA" id="ARBA00023274"/>
    </source>
</evidence>
<dbReference type="FunFam" id="3.10.290.10:FF:000002">
    <property type="entry name" value="40S ribosomal protein S4"/>
    <property type="match status" value="1"/>
</dbReference>
<feature type="domain" description="RNA-binding S4" evidence="8">
    <location>
        <begin position="50"/>
        <end position="90"/>
    </location>
</feature>
<dbReference type="InterPro" id="IPR000876">
    <property type="entry name" value="Ribosomal_eS4"/>
</dbReference>
<evidence type="ECO:0000259" key="7">
    <source>
        <dbReference type="Pfam" id="PF00900"/>
    </source>
</evidence>
<dbReference type="GO" id="GO:0022627">
    <property type="term" value="C:cytosolic small ribosomal subunit"/>
    <property type="evidence" value="ECO:0007669"/>
    <property type="project" value="TreeGrafter"/>
</dbReference>
<dbReference type="Pfam" id="PF16121">
    <property type="entry name" value="40S_S4_C"/>
    <property type="match status" value="1"/>
</dbReference>
<name>A0A8K0AIT6_ANDGO</name>
<dbReference type="InterPro" id="IPR036986">
    <property type="entry name" value="S4_RNA-bd_sf"/>
</dbReference>
<dbReference type="Pfam" id="PF00900">
    <property type="entry name" value="Ribosomal_S4e"/>
    <property type="match status" value="1"/>
</dbReference>
<comment type="similarity">
    <text evidence="1 6">Belongs to the eukaryotic ribosomal protein eS4 family.</text>
</comment>
<dbReference type="HAMAP" id="MF_00485">
    <property type="entry name" value="Ribosomal_eS4"/>
    <property type="match status" value="1"/>
</dbReference>
<evidence type="ECO:0000313" key="12">
    <source>
        <dbReference type="Proteomes" id="UP000799049"/>
    </source>
</evidence>
<reference evidence="11" key="1">
    <citation type="submission" date="2019-09" db="EMBL/GenBank/DDBJ databases">
        <title>The Mitochondrial Proteome of the Jakobid, Andalucia godoyi, a Protist With the Most Gene-Rich and Bacteria-Like Mitochondrial Genome.</title>
        <authorList>
            <person name="Gray M.W."/>
            <person name="Burger G."/>
            <person name="Derelle R."/>
            <person name="Klimes V."/>
            <person name="Leger M."/>
            <person name="Sarrasin M."/>
            <person name="Vlcek C."/>
            <person name="Roger A.J."/>
            <person name="Elias M."/>
            <person name="Lang B.F."/>
        </authorList>
    </citation>
    <scope>NUCLEOTIDE SEQUENCE</scope>
    <source>
        <strain evidence="11">And28</strain>
    </source>
</reference>
<dbReference type="InterPro" id="IPR002942">
    <property type="entry name" value="S4_RNA-bd"/>
</dbReference>
<dbReference type="FunFam" id="2.30.30.30:FF:000005">
    <property type="entry name" value="40S ribosomal protein S4"/>
    <property type="match status" value="1"/>
</dbReference>
<dbReference type="PROSITE" id="PS50889">
    <property type="entry name" value="S4"/>
    <property type="match status" value="1"/>
</dbReference>
<dbReference type="PIRSF" id="PIRSF002116">
    <property type="entry name" value="Ribosomal_S4"/>
    <property type="match status" value="1"/>
</dbReference>
<dbReference type="GO" id="GO:0003735">
    <property type="term" value="F:structural constituent of ribosome"/>
    <property type="evidence" value="ECO:0007669"/>
    <property type="project" value="UniProtKB-UniRule"/>
</dbReference>
<dbReference type="Pfam" id="PF01479">
    <property type="entry name" value="S4"/>
    <property type="match status" value="1"/>
</dbReference>
<keyword evidence="4 6" id="KW-0689">Ribosomal protein</keyword>
<dbReference type="GO" id="GO:0019843">
    <property type="term" value="F:rRNA binding"/>
    <property type="evidence" value="ECO:0007669"/>
    <property type="project" value="UniProtKB-UniRule"/>
</dbReference>
<dbReference type="Gene3D" id="3.10.290.10">
    <property type="entry name" value="RNA-binding S4 domain"/>
    <property type="match status" value="1"/>
</dbReference>
<evidence type="ECO:0000256" key="4">
    <source>
        <dbReference type="ARBA" id="ARBA00022980"/>
    </source>
</evidence>
<evidence type="ECO:0000256" key="1">
    <source>
        <dbReference type="ARBA" id="ARBA00007500"/>
    </source>
</evidence>
<evidence type="ECO:0000259" key="10">
    <source>
        <dbReference type="Pfam" id="PF16121"/>
    </source>
</evidence>
<dbReference type="InterPro" id="IPR041982">
    <property type="entry name" value="Ribosomal_eS4_KOW"/>
</dbReference>
<dbReference type="Proteomes" id="UP000799049">
    <property type="component" value="Unassembled WGS sequence"/>
</dbReference>
<evidence type="ECO:0000256" key="6">
    <source>
        <dbReference type="PIRNR" id="PIRNR002116"/>
    </source>
</evidence>
<dbReference type="InterPro" id="IPR013843">
    <property type="entry name" value="Ribosomal_eS4_N"/>
</dbReference>
<dbReference type="OrthoDB" id="1109245at2759"/>
<dbReference type="InterPro" id="IPR013845">
    <property type="entry name" value="Ribosomal_eS4_central_region"/>
</dbReference>
<dbReference type="PROSITE" id="PS00528">
    <property type="entry name" value="RIBOSOMAL_S4E"/>
    <property type="match status" value="1"/>
</dbReference>
<accession>A0A8K0AIT6</accession>
<evidence type="ECO:0000256" key="2">
    <source>
        <dbReference type="ARBA" id="ARBA00022730"/>
    </source>
</evidence>
<dbReference type="InterPro" id="IPR018199">
    <property type="entry name" value="Ribosomal_eS4_N_CS"/>
</dbReference>
<feature type="domain" description="Small ribosomal subunit protein eS4 C-terminal" evidence="10">
    <location>
        <begin position="212"/>
        <end position="258"/>
    </location>
</feature>
<protein>
    <recommendedName>
        <fullName evidence="6">40S ribosomal protein S4</fullName>
    </recommendedName>
</protein>
<dbReference type="InterPro" id="IPR038237">
    <property type="entry name" value="Ribosomal_eS4_central_sf"/>
</dbReference>
<dbReference type="Gene3D" id="2.40.50.740">
    <property type="match status" value="1"/>
</dbReference>
<dbReference type="FunFam" id="2.40.50.740:FF:000001">
    <property type="entry name" value="40S ribosomal protein S4"/>
    <property type="match status" value="1"/>
</dbReference>
<dbReference type="PANTHER" id="PTHR11581:SF0">
    <property type="entry name" value="SMALL RIBOSOMAL SUBUNIT PROTEIN ES4"/>
    <property type="match status" value="1"/>
</dbReference>
<dbReference type="InterPro" id="IPR032277">
    <property type="entry name" value="Ribosomal_eS4_C"/>
</dbReference>
<comment type="caution">
    <text evidence="11">The sequence shown here is derived from an EMBL/GenBank/DDBJ whole genome shotgun (WGS) entry which is preliminary data.</text>
</comment>
<evidence type="ECO:0000313" key="11">
    <source>
        <dbReference type="EMBL" id="KAF0852940.1"/>
    </source>
</evidence>
<keyword evidence="5 6" id="KW-0687">Ribonucleoprotein</keyword>
<feature type="domain" description="Small ribosomal subunit protein eS4 central region" evidence="7">
    <location>
        <begin position="96"/>
        <end position="169"/>
    </location>
</feature>
<evidence type="ECO:0000256" key="3">
    <source>
        <dbReference type="ARBA" id="ARBA00022884"/>
    </source>
</evidence>
<dbReference type="EMBL" id="VRVR01000009">
    <property type="protein sequence ID" value="KAF0852940.1"/>
    <property type="molecule type" value="Genomic_DNA"/>
</dbReference>
<dbReference type="GO" id="GO:0006412">
    <property type="term" value="P:translation"/>
    <property type="evidence" value="ECO:0007669"/>
    <property type="project" value="InterPro"/>
</dbReference>
<dbReference type="CDD" id="cd00165">
    <property type="entry name" value="S4"/>
    <property type="match status" value="1"/>
</dbReference>
<sequence length="258" mass="29120">MVRGPKHHLKRLNAPSHWMLSKMGGVWAPRPSAGPHKLRECIPMVLLLRNRLKYALTRREAIQIVMQRLVKVDGKVRTDVNYPTGVFDVVQIDRVNDTFRLIYDTKGRFTLHRINEAEASFKLCRVVKNSVGDKDIPYIATNDGRTFRYSDPTICVNDTVKVDLASGKVVDFAKFEVGNVAIVTGGANIGRVGEFVHRERHPGAFDIIHLRDAAGHEFSTRIANVFVIGKGKESWISLPKDKGVKKSIIQERDARLKK</sequence>
<feature type="domain" description="Small ribosomal subunit protein eS4 N-terminal" evidence="9">
    <location>
        <begin position="3"/>
        <end position="39"/>
    </location>
</feature>
<evidence type="ECO:0000259" key="9">
    <source>
        <dbReference type="Pfam" id="PF08071"/>
    </source>
</evidence>
<gene>
    <name evidence="11" type="ORF">ANDGO_06039</name>
</gene>
<proteinExistence type="inferred from homology"/>
<dbReference type="CDD" id="cd06087">
    <property type="entry name" value="KOW_RPS4"/>
    <property type="match status" value="1"/>
</dbReference>